<dbReference type="InterPro" id="IPR000719">
    <property type="entry name" value="Prot_kinase_dom"/>
</dbReference>
<feature type="binding site" evidence="6">
    <location>
        <position position="39"/>
    </location>
    <ligand>
        <name>ATP</name>
        <dbReference type="ChEBI" id="CHEBI:30616"/>
    </ligand>
</feature>
<dbReference type="SUPFAM" id="SSF56112">
    <property type="entry name" value="Protein kinase-like (PK-like)"/>
    <property type="match status" value="1"/>
</dbReference>
<keyword evidence="3 9" id="KW-0418">Kinase</keyword>
<evidence type="ECO:0000256" key="7">
    <source>
        <dbReference type="RuleBase" id="RU000304"/>
    </source>
</evidence>
<dbReference type="SMART" id="SM00220">
    <property type="entry name" value="S_TKc"/>
    <property type="match status" value="1"/>
</dbReference>
<feature type="domain" description="Protein kinase" evidence="8">
    <location>
        <begin position="10"/>
        <end position="262"/>
    </location>
</feature>
<accession>A0AAW2ZI25</accession>
<keyword evidence="4 6" id="KW-0067">ATP-binding</keyword>
<keyword evidence="1" id="KW-0808">Transferase</keyword>
<evidence type="ECO:0000256" key="4">
    <source>
        <dbReference type="ARBA" id="ARBA00022840"/>
    </source>
</evidence>
<gene>
    <name evidence="9" type="ORF">AKO1_013437</name>
</gene>
<dbReference type="PANTHER" id="PTHR11042:SF185">
    <property type="entry name" value="WEE1-LIKE PROTEIN KINASE"/>
    <property type="match status" value="1"/>
</dbReference>
<dbReference type="EMBL" id="JAOPGA020001501">
    <property type="protein sequence ID" value="KAL0488952.1"/>
    <property type="molecule type" value="Genomic_DNA"/>
</dbReference>
<evidence type="ECO:0000256" key="5">
    <source>
        <dbReference type="ARBA" id="ARBA00037982"/>
    </source>
</evidence>
<dbReference type="Gene3D" id="3.30.200.20">
    <property type="entry name" value="Phosphorylase Kinase, domain 1"/>
    <property type="match status" value="1"/>
</dbReference>
<name>A0AAW2ZI25_9EUKA</name>
<reference evidence="9 10" key="1">
    <citation type="submission" date="2024-03" db="EMBL/GenBank/DDBJ databases">
        <title>The Acrasis kona genome and developmental transcriptomes reveal deep origins of eukaryotic multicellular pathways.</title>
        <authorList>
            <person name="Sheikh S."/>
            <person name="Fu C.-J."/>
            <person name="Brown M.W."/>
            <person name="Baldauf S.L."/>
        </authorList>
    </citation>
    <scope>NUCLEOTIDE SEQUENCE [LARGE SCALE GENOMIC DNA]</scope>
    <source>
        <strain evidence="9 10">ATCC MYA-3509</strain>
    </source>
</reference>
<keyword evidence="7" id="KW-0723">Serine/threonine-protein kinase</keyword>
<evidence type="ECO:0000313" key="9">
    <source>
        <dbReference type="EMBL" id="KAL0488952.1"/>
    </source>
</evidence>
<keyword evidence="2 6" id="KW-0547">Nucleotide-binding</keyword>
<dbReference type="GO" id="GO:0005634">
    <property type="term" value="C:nucleus"/>
    <property type="evidence" value="ECO:0007669"/>
    <property type="project" value="TreeGrafter"/>
</dbReference>
<keyword evidence="10" id="KW-1185">Reference proteome</keyword>
<sequence>MYYSRLNEDFEEISVIGDGSFGKVTKCKHRFDGMFYAVKRTKKQIKGPKDLHNIMKEVHALAALVDNPYIVRYFAAWIEEDRLYLQTELCEGGSLANQIKAKVKFSETQLIELIRQVLSGIQQMHSQHIVHLDIKPENIYIKSNENYKIGDLGLASSSLKEFKDVIEGDSRYLCRELLAGDMSVSNPDLTKADIFALGMTIYECATLSELPNNGDNWHQLRDGHLNLPGNFSQDFVKLLKLMMHPDPAERPTAQDMLQHHLRSLKKPTFEELMEQNLILEAMLNRAKEREQILTQLKHL</sequence>
<evidence type="ECO:0000313" key="10">
    <source>
        <dbReference type="Proteomes" id="UP001431209"/>
    </source>
</evidence>
<dbReference type="InterPro" id="IPR050339">
    <property type="entry name" value="CC_SR_Kinase"/>
</dbReference>
<dbReference type="Proteomes" id="UP001431209">
    <property type="component" value="Unassembled WGS sequence"/>
</dbReference>
<evidence type="ECO:0000256" key="2">
    <source>
        <dbReference type="ARBA" id="ARBA00022741"/>
    </source>
</evidence>
<dbReference type="InterPro" id="IPR017441">
    <property type="entry name" value="Protein_kinase_ATP_BS"/>
</dbReference>
<protein>
    <submittedName>
        <fullName evidence="9">Wee1-like protein kinase</fullName>
    </submittedName>
</protein>
<evidence type="ECO:0000256" key="3">
    <source>
        <dbReference type="ARBA" id="ARBA00022777"/>
    </source>
</evidence>
<evidence type="ECO:0000256" key="1">
    <source>
        <dbReference type="ARBA" id="ARBA00022679"/>
    </source>
</evidence>
<comment type="similarity">
    <text evidence="5">Belongs to the protein kinase superfamily. Ser/Thr protein kinase family. GCN2 subfamily.</text>
</comment>
<proteinExistence type="inferred from homology"/>
<organism evidence="9 10">
    <name type="scientific">Acrasis kona</name>
    <dbReference type="NCBI Taxonomy" id="1008807"/>
    <lineage>
        <taxon>Eukaryota</taxon>
        <taxon>Discoba</taxon>
        <taxon>Heterolobosea</taxon>
        <taxon>Tetramitia</taxon>
        <taxon>Eutetramitia</taxon>
        <taxon>Acrasidae</taxon>
        <taxon>Acrasis</taxon>
    </lineage>
</organism>
<dbReference type="InterPro" id="IPR008271">
    <property type="entry name" value="Ser/Thr_kinase_AS"/>
</dbReference>
<dbReference type="GO" id="GO:0005737">
    <property type="term" value="C:cytoplasm"/>
    <property type="evidence" value="ECO:0007669"/>
    <property type="project" value="TreeGrafter"/>
</dbReference>
<comment type="caution">
    <text evidence="9">The sequence shown here is derived from an EMBL/GenBank/DDBJ whole genome shotgun (WGS) entry which is preliminary data.</text>
</comment>
<evidence type="ECO:0000256" key="6">
    <source>
        <dbReference type="PROSITE-ProRule" id="PRU10141"/>
    </source>
</evidence>
<dbReference type="Gene3D" id="1.10.510.10">
    <property type="entry name" value="Transferase(Phosphotransferase) domain 1"/>
    <property type="match status" value="1"/>
</dbReference>
<dbReference type="GO" id="GO:0005524">
    <property type="term" value="F:ATP binding"/>
    <property type="evidence" value="ECO:0007669"/>
    <property type="project" value="UniProtKB-UniRule"/>
</dbReference>
<dbReference type="AlphaFoldDB" id="A0AAW2ZI25"/>
<dbReference type="PROSITE" id="PS50011">
    <property type="entry name" value="PROTEIN_KINASE_DOM"/>
    <property type="match status" value="1"/>
</dbReference>
<evidence type="ECO:0000259" key="8">
    <source>
        <dbReference type="PROSITE" id="PS50011"/>
    </source>
</evidence>
<dbReference type="PROSITE" id="PS00108">
    <property type="entry name" value="PROTEIN_KINASE_ST"/>
    <property type="match status" value="1"/>
</dbReference>
<dbReference type="GO" id="GO:0004674">
    <property type="term" value="F:protein serine/threonine kinase activity"/>
    <property type="evidence" value="ECO:0007669"/>
    <property type="project" value="UniProtKB-KW"/>
</dbReference>
<dbReference type="PROSITE" id="PS00107">
    <property type="entry name" value="PROTEIN_KINASE_ATP"/>
    <property type="match status" value="1"/>
</dbReference>
<dbReference type="GO" id="GO:0004713">
    <property type="term" value="F:protein tyrosine kinase activity"/>
    <property type="evidence" value="ECO:0007669"/>
    <property type="project" value="TreeGrafter"/>
</dbReference>
<dbReference type="PANTHER" id="PTHR11042">
    <property type="entry name" value="EUKARYOTIC TRANSLATION INITIATION FACTOR 2-ALPHA KINASE EIF2-ALPHA KINASE -RELATED"/>
    <property type="match status" value="1"/>
</dbReference>
<dbReference type="Pfam" id="PF00069">
    <property type="entry name" value="Pkinase"/>
    <property type="match status" value="1"/>
</dbReference>
<dbReference type="InterPro" id="IPR011009">
    <property type="entry name" value="Kinase-like_dom_sf"/>
</dbReference>